<reference evidence="2 3" key="1">
    <citation type="submission" date="2021-06" db="EMBL/GenBank/DDBJ databases">
        <authorList>
            <person name="Palmer J.M."/>
        </authorList>
    </citation>
    <scope>NUCLEOTIDE SEQUENCE [LARGE SCALE GENOMIC DNA]</scope>
    <source>
        <strain evidence="3">if_2019</strain>
        <tissue evidence="2">Muscle</tissue>
    </source>
</reference>
<accession>A0ABV0TBK6</accession>
<evidence type="ECO:0000313" key="2">
    <source>
        <dbReference type="EMBL" id="MEQ2228922.1"/>
    </source>
</evidence>
<dbReference type="EMBL" id="JAHRIQ010024286">
    <property type="protein sequence ID" value="MEQ2228922.1"/>
    <property type="molecule type" value="Genomic_DNA"/>
</dbReference>
<comment type="caution">
    <text evidence="2">The sequence shown here is derived from an EMBL/GenBank/DDBJ whole genome shotgun (WGS) entry which is preliminary data.</text>
</comment>
<name>A0ABV0TBK6_9TELE</name>
<dbReference type="Proteomes" id="UP001482620">
    <property type="component" value="Unassembled WGS sequence"/>
</dbReference>
<gene>
    <name evidence="2" type="ORF">ILYODFUR_013627</name>
</gene>
<proteinExistence type="predicted"/>
<keyword evidence="3" id="KW-1185">Reference proteome</keyword>
<sequence length="106" mass="12127">MHSLQSEGDCLFSLYSACVQVGRQVDSACRTPGRKSDRRDRHPRARSPPSADQFYTHQQDADGCLSVRRNTLQCEISEEKSDISEMLLLEIQIWNCNNRSYLSLGY</sequence>
<evidence type="ECO:0000256" key="1">
    <source>
        <dbReference type="SAM" id="MobiDB-lite"/>
    </source>
</evidence>
<protein>
    <submittedName>
        <fullName evidence="2">Uncharacterized protein</fullName>
    </submittedName>
</protein>
<feature type="region of interest" description="Disordered" evidence="1">
    <location>
        <begin position="28"/>
        <end position="53"/>
    </location>
</feature>
<organism evidence="2 3">
    <name type="scientific">Ilyodon furcidens</name>
    <name type="common">goldbreast splitfin</name>
    <dbReference type="NCBI Taxonomy" id="33524"/>
    <lineage>
        <taxon>Eukaryota</taxon>
        <taxon>Metazoa</taxon>
        <taxon>Chordata</taxon>
        <taxon>Craniata</taxon>
        <taxon>Vertebrata</taxon>
        <taxon>Euteleostomi</taxon>
        <taxon>Actinopterygii</taxon>
        <taxon>Neopterygii</taxon>
        <taxon>Teleostei</taxon>
        <taxon>Neoteleostei</taxon>
        <taxon>Acanthomorphata</taxon>
        <taxon>Ovalentaria</taxon>
        <taxon>Atherinomorphae</taxon>
        <taxon>Cyprinodontiformes</taxon>
        <taxon>Goodeidae</taxon>
        <taxon>Ilyodon</taxon>
    </lineage>
</organism>
<evidence type="ECO:0000313" key="3">
    <source>
        <dbReference type="Proteomes" id="UP001482620"/>
    </source>
</evidence>